<dbReference type="InterPro" id="IPR003903">
    <property type="entry name" value="UIM_dom"/>
</dbReference>
<dbReference type="InterPro" id="IPR035896">
    <property type="entry name" value="AN1-like_Znf"/>
</dbReference>
<feature type="compositionally biased region" description="Polar residues" evidence="6">
    <location>
        <begin position="210"/>
        <end position="224"/>
    </location>
</feature>
<dbReference type="Pfam" id="PF25403">
    <property type="entry name" value="zf-C2H2_ZFAND2"/>
    <property type="match status" value="1"/>
</dbReference>
<protein>
    <submittedName>
        <fullName evidence="8">AN1 type zinc finger protein 2B</fullName>
    </submittedName>
</protein>
<evidence type="ECO:0000313" key="9">
    <source>
        <dbReference type="Proteomes" id="UP000017246"/>
    </source>
</evidence>
<keyword evidence="9" id="KW-1185">Reference proteome</keyword>
<dbReference type="Pfam" id="PF01428">
    <property type="entry name" value="zf-AN1"/>
    <property type="match status" value="2"/>
</dbReference>
<feature type="domain" description="AN1-type" evidence="7">
    <location>
        <begin position="4"/>
        <end position="52"/>
    </location>
</feature>
<dbReference type="OMA" id="YKSHECP"/>
<organism evidence="8 9">
    <name type="scientific">Echinococcus multilocularis</name>
    <name type="common">Fox tapeworm</name>
    <dbReference type="NCBI Taxonomy" id="6211"/>
    <lineage>
        <taxon>Eukaryota</taxon>
        <taxon>Metazoa</taxon>
        <taxon>Spiralia</taxon>
        <taxon>Lophotrochozoa</taxon>
        <taxon>Platyhelminthes</taxon>
        <taxon>Cestoda</taxon>
        <taxon>Eucestoda</taxon>
        <taxon>Cyclophyllidea</taxon>
        <taxon>Taeniidae</taxon>
        <taxon>Echinococcus</taxon>
    </lineage>
</organism>
<dbReference type="PANTHER" id="PTHR14677:SF20">
    <property type="entry name" value="ZINC FINGER AN1-TYPE CONTAINING 2A-RELATED"/>
    <property type="match status" value="1"/>
</dbReference>
<keyword evidence="2" id="KW-0677">Repeat</keyword>
<feature type="region of interest" description="Disordered" evidence="6">
    <location>
        <begin position="196"/>
        <end position="224"/>
    </location>
</feature>
<evidence type="ECO:0000256" key="4">
    <source>
        <dbReference type="ARBA" id="ARBA00022833"/>
    </source>
</evidence>
<proteinExistence type="predicted"/>
<dbReference type="GO" id="GO:0008270">
    <property type="term" value="F:zinc ion binding"/>
    <property type="evidence" value="ECO:0007669"/>
    <property type="project" value="UniProtKB-KW"/>
</dbReference>
<name>A0A068YBN5_ECHMU</name>
<dbReference type="PANTHER" id="PTHR14677">
    <property type="entry name" value="ARSENITE INDUCUBLE RNA ASSOCIATED PROTEIN AIP-1-RELATED"/>
    <property type="match status" value="1"/>
</dbReference>
<dbReference type="eggNOG" id="KOG3183">
    <property type="taxonomic scope" value="Eukaryota"/>
</dbReference>
<evidence type="ECO:0000256" key="5">
    <source>
        <dbReference type="PROSITE-ProRule" id="PRU00449"/>
    </source>
</evidence>
<dbReference type="Proteomes" id="UP000017246">
    <property type="component" value="Unassembled WGS sequence"/>
</dbReference>
<evidence type="ECO:0000313" key="8">
    <source>
        <dbReference type="EMBL" id="CDS41947.1"/>
    </source>
</evidence>
<keyword evidence="1" id="KW-0479">Metal-binding</keyword>
<dbReference type="SUPFAM" id="SSF118310">
    <property type="entry name" value="AN1-like Zinc finger"/>
    <property type="match status" value="2"/>
</dbReference>
<dbReference type="PROSITE" id="PS50330">
    <property type="entry name" value="UIM"/>
    <property type="match status" value="1"/>
</dbReference>
<sequence>MEFPNLGEQCAVKSCRMLDFLPLRCSGCRKVFCKNHYFFDCHSCSVGNAKERQVPVCPLCGVPVPIGSDESADIKVGHHIDTACRFQPALALKGKIFNNACSVPRCKKKELVPLRCERCHLNYCISHRNELDHNCKGISAASTTGKRMPASGAAAIRRAVTRQSNNGFNNNSAVMSKAEQEEEEDRQLALVIAASMEAEEEENRRRRRQQYQTWAPSDNGCNIG</sequence>
<dbReference type="GO" id="GO:0043161">
    <property type="term" value="P:proteasome-mediated ubiquitin-dependent protein catabolic process"/>
    <property type="evidence" value="ECO:0007669"/>
    <property type="project" value="TreeGrafter"/>
</dbReference>
<dbReference type="PROSITE" id="PS51039">
    <property type="entry name" value="ZF_AN1"/>
    <property type="match status" value="2"/>
</dbReference>
<dbReference type="GO" id="GO:0045047">
    <property type="term" value="P:protein targeting to ER"/>
    <property type="evidence" value="ECO:0007669"/>
    <property type="project" value="TreeGrafter"/>
</dbReference>
<evidence type="ECO:0000256" key="1">
    <source>
        <dbReference type="ARBA" id="ARBA00022723"/>
    </source>
</evidence>
<dbReference type="InterPro" id="IPR000058">
    <property type="entry name" value="Znf_AN1"/>
</dbReference>
<dbReference type="SMART" id="SM00154">
    <property type="entry name" value="ZnF_AN1"/>
    <property type="match status" value="2"/>
</dbReference>
<keyword evidence="3 5" id="KW-0863">Zinc-finger</keyword>
<accession>A0A068YBN5</accession>
<evidence type="ECO:0000256" key="2">
    <source>
        <dbReference type="ARBA" id="ARBA00022737"/>
    </source>
</evidence>
<dbReference type="Gene3D" id="4.10.1110.10">
    <property type="entry name" value="AN1-like Zinc finger"/>
    <property type="match status" value="2"/>
</dbReference>
<gene>
    <name evidence="8" type="ORF">EmuJ_000963800</name>
</gene>
<dbReference type="GO" id="GO:0005783">
    <property type="term" value="C:endoplasmic reticulum"/>
    <property type="evidence" value="ECO:0007669"/>
    <property type="project" value="TreeGrafter"/>
</dbReference>
<evidence type="ECO:0000256" key="3">
    <source>
        <dbReference type="ARBA" id="ARBA00022771"/>
    </source>
</evidence>
<dbReference type="STRING" id="6211.A0A068YBN5"/>
<dbReference type="InterPro" id="IPR057357">
    <property type="entry name" value="Znf-C2H2_ZFAND2A/B"/>
</dbReference>
<evidence type="ECO:0000259" key="7">
    <source>
        <dbReference type="PROSITE" id="PS51039"/>
    </source>
</evidence>
<reference evidence="8" key="1">
    <citation type="journal article" date="2013" name="Nature">
        <title>The genomes of four tapeworm species reveal adaptations to parasitism.</title>
        <authorList>
            <person name="Tsai I.J."/>
            <person name="Zarowiecki M."/>
            <person name="Holroyd N."/>
            <person name="Garciarrubio A."/>
            <person name="Sanchez-Flores A."/>
            <person name="Brooks K.L."/>
            <person name="Tracey A."/>
            <person name="Bobes R.J."/>
            <person name="Fragoso G."/>
            <person name="Sciutto E."/>
            <person name="Aslett M."/>
            <person name="Beasley H."/>
            <person name="Bennett H.M."/>
            <person name="Cai J."/>
            <person name="Camicia F."/>
            <person name="Clark R."/>
            <person name="Cucher M."/>
            <person name="De Silva N."/>
            <person name="Day T.A."/>
            <person name="Deplazes P."/>
            <person name="Estrada K."/>
            <person name="Fernandez C."/>
            <person name="Holland P.W."/>
            <person name="Hou J."/>
            <person name="Hu S."/>
            <person name="Huckvale T."/>
            <person name="Hung S.S."/>
            <person name="Kamenetzky L."/>
            <person name="Keane J.A."/>
            <person name="Kiss F."/>
            <person name="Koziol U."/>
            <person name="Lambert O."/>
            <person name="Liu K."/>
            <person name="Luo X."/>
            <person name="Luo Y."/>
            <person name="Macchiaroli N."/>
            <person name="Nichol S."/>
            <person name="Paps J."/>
            <person name="Parkinson J."/>
            <person name="Pouchkina-Stantcheva N."/>
            <person name="Riddiford N."/>
            <person name="Rosenzvit M."/>
            <person name="Salinas G."/>
            <person name="Wasmuth J.D."/>
            <person name="Zamanian M."/>
            <person name="Zheng Y."/>
            <person name="Cai X."/>
            <person name="Soberon X."/>
            <person name="Olson P.D."/>
            <person name="Laclette J.P."/>
            <person name="Brehm K."/>
            <person name="Berriman M."/>
            <person name="Garciarrubio A."/>
            <person name="Bobes R.J."/>
            <person name="Fragoso G."/>
            <person name="Sanchez-Flores A."/>
            <person name="Estrada K."/>
            <person name="Cevallos M.A."/>
            <person name="Morett E."/>
            <person name="Gonzalez V."/>
            <person name="Portillo T."/>
            <person name="Ochoa-Leyva A."/>
            <person name="Jose M.V."/>
            <person name="Sciutto E."/>
            <person name="Landa A."/>
            <person name="Jimenez L."/>
            <person name="Valdes V."/>
            <person name="Carrero J.C."/>
            <person name="Larralde C."/>
            <person name="Morales-Montor J."/>
            <person name="Limon-Lason J."/>
            <person name="Soberon X."/>
            <person name="Laclette J.P."/>
        </authorList>
    </citation>
    <scope>NUCLEOTIDE SEQUENCE [LARGE SCALE GENOMIC DNA]</scope>
</reference>
<reference evidence="8" key="2">
    <citation type="submission" date="2015-11" db="EMBL/GenBank/DDBJ databases">
        <authorList>
            <person name="Zhang Y."/>
            <person name="Guo Z."/>
        </authorList>
    </citation>
    <scope>NUCLEOTIDE SEQUENCE</scope>
</reference>
<evidence type="ECO:0000256" key="6">
    <source>
        <dbReference type="SAM" id="MobiDB-lite"/>
    </source>
</evidence>
<dbReference type="OrthoDB" id="431929at2759"/>
<dbReference type="AlphaFoldDB" id="A0A068YBN5"/>
<feature type="domain" description="AN1-type" evidence="7">
    <location>
        <begin position="95"/>
        <end position="143"/>
    </location>
</feature>
<keyword evidence="4" id="KW-0862">Zinc</keyword>
<dbReference type="EMBL" id="LN902842">
    <property type="protein sequence ID" value="CDS41947.1"/>
    <property type="molecule type" value="Genomic_DNA"/>
</dbReference>